<gene>
    <name evidence="2" type="ORF">Q8852_00690</name>
</gene>
<dbReference type="Proteomes" id="UP001237011">
    <property type="component" value="Chromosome"/>
</dbReference>
<feature type="signal peptide" evidence="1">
    <location>
        <begin position="1"/>
        <end position="19"/>
    </location>
</feature>
<evidence type="ECO:0000313" key="3">
    <source>
        <dbReference type="Proteomes" id="UP001237011"/>
    </source>
</evidence>
<proteinExistence type="predicted"/>
<organism evidence="2 3">
    <name type="scientific">Mycoplasma seminis</name>
    <dbReference type="NCBI Taxonomy" id="512749"/>
    <lineage>
        <taxon>Bacteria</taxon>
        <taxon>Bacillati</taxon>
        <taxon>Mycoplasmatota</taxon>
        <taxon>Mollicutes</taxon>
        <taxon>Mycoplasmataceae</taxon>
        <taxon>Mycoplasma</taxon>
    </lineage>
</organism>
<reference evidence="2" key="1">
    <citation type="submission" date="2023-08" db="EMBL/GenBank/DDBJ databases">
        <title>Complete genome sequence of Mycoplasma seminis 2200.</title>
        <authorList>
            <person name="Spergser J."/>
        </authorList>
    </citation>
    <scope>NUCLEOTIDE SEQUENCE [LARGE SCALE GENOMIC DNA]</scope>
    <source>
        <strain evidence="2">2200</strain>
    </source>
</reference>
<dbReference type="EMBL" id="CP132191">
    <property type="protein sequence ID" value="WLP85665.1"/>
    <property type="molecule type" value="Genomic_DNA"/>
</dbReference>
<keyword evidence="1" id="KW-0732">Signal</keyword>
<evidence type="ECO:0000256" key="1">
    <source>
        <dbReference type="SAM" id="SignalP"/>
    </source>
</evidence>
<dbReference type="RefSeq" id="WP_305938094.1">
    <property type="nucleotide sequence ID" value="NZ_CP132191.1"/>
</dbReference>
<protein>
    <recommendedName>
        <fullName evidence="4">Peptidase C39-like domain-containing protein</fullName>
    </recommendedName>
</protein>
<name>A0ABY9HBU7_9MOLU</name>
<accession>A0ABY9HBU7</accession>
<sequence>MNKKILKTFLSTSVLISSAAIIPSMTTTISSSTDSENDLVIKSELARVNKIDKTVHIVKYTKVIEDIQKHKYLLICFDNMYSIIDMRYLISLETRWGDISQYQNSSNLAYIPSKGIFEKGNDNSFLEISTNKLYSFDEIKDFEFNLYLPKDSFFKQEQLEKRKSQIKELSRTTYRANNEKPNPYTVIPYAEIWHGSDRTFISNPNVTDLADHSWWWLTRDSASRIGYDEDRADEYFNKEVSSGWCCYNALSNLILYNELFKYDGLFSDDEYKTFITNDYNPNNLIRYTSPVWKWHKNNDNAPTDSERRTFDYYLHKLNNKNYNFKIKESGWALNNLYNKFIKGKKAEKLYQPYYSDSWKYSFKKAWKYITKYKIPVILTAGNVNAKYKKFNHAFIAYGYDSDTDQFLITNLWPSSPKTNACLLSYYLDAGAFSMFTLYPVNYTREHAWPKAYFKYKDSEYTWKQVETHIIYDQSAKV</sequence>
<keyword evidence="3" id="KW-1185">Reference proteome</keyword>
<feature type="chain" id="PRO_5046251784" description="Peptidase C39-like domain-containing protein" evidence="1">
    <location>
        <begin position="20"/>
        <end position="477"/>
    </location>
</feature>
<evidence type="ECO:0000313" key="2">
    <source>
        <dbReference type="EMBL" id="WLP85665.1"/>
    </source>
</evidence>
<evidence type="ECO:0008006" key="4">
    <source>
        <dbReference type="Google" id="ProtNLM"/>
    </source>
</evidence>
<dbReference type="NCBIfam" id="NF045837">
    <property type="entry name" value="Mplas_Cys_pep"/>
    <property type="match status" value="1"/>
</dbReference>
<dbReference type="InterPro" id="IPR054779">
    <property type="entry name" value="Cys_pept_put_mycoplasmatota"/>
</dbReference>